<evidence type="ECO:0000256" key="3">
    <source>
        <dbReference type="ARBA" id="ARBA00022801"/>
    </source>
</evidence>
<dbReference type="GO" id="GO:0008234">
    <property type="term" value="F:cysteine-type peptidase activity"/>
    <property type="evidence" value="ECO:0007669"/>
    <property type="project" value="UniProtKB-KW"/>
</dbReference>
<dbReference type="PROSITE" id="PS00639">
    <property type="entry name" value="THIOL_PROTEASE_HIS"/>
    <property type="match status" value="1"/>
</dbReference>
<comment type="similarity">
    <text evidence="1">Belongs to the peptidase C1 family.</text>
</comment>
<reference evidence="6 7" key="1">
    <citation type="journal article" date="2023" name="Int. J. Mol. Sci.">
        <title>De Novo Assembly and Annotation of 11 Diverse Shrub Willow (Salix) Genomes Reveals Novel Gene Organization in Sex-Linked Regions.</title>
        <authorList>
            <person name="Hyden B."/>
            <person name="Feng K."/>
            <person name="Yates T.B."/>
            <person name="Jawdy S."/>
            <person name="Cereghino C."/>
            <person name="Smart L.B."/>
            <person name="Muchero W."/>
        </authorList>
    </citation>
    <scope>NUCLEOTIDE SEQUENCE [LARGE SCALE GENOMIC DNA]</scope>
    <source>
        <tissue evidence="6">Shoot tip</tissue>
    </source>
</reference>
<feature type="domain" description="Peptidase C1A papain C-terminal" evidence="5">
    <location>
        <begin position="2"/>
        <end position="116"/>
    </location>
</feature>
<evidence type="ECO:0000256" key="1">
    <source>
        <dbReference type="ARBA" id="ARBA00008455"/>
    </source>
</evidence>
<dbReference type="InterPro" id="IPR025660">
    <property type="entry name" value="Pept_his_AS"/>
</dbReference>
<dbReference type="GO" id="GO:0006508">
    <property type="term" value="P:proteolysis"/>
    <property type="evidence" value="ECO:0007669"/>
    <property type="project" value="UniProtKB-KW"/>
</dbReference>
<protein>
    <recommendedName>
        <fullName evidence="5">Peptidase C1A papain C-terminal domain-containing protein</fullName>
    </recommendedName>
</protein>
<dbReference type="InterPro" id="IPR000668">
    <property type="entry name" value="Peptidase_C1A_C"/>
</dbReference>
<dbReference type="InterPro" id="IPR013128">
    <property type="entry name" value="Peptidase_C1A"/>
</dbReference>
<dbReference type="Pfam" id="PF00112">
    <property type="entry name" value="Peptidase_C1"/>
    <property type="match status" value="1"/>
</dbReference>
<keyword evidence="7" id="KW-1185">Reference proteome</keyword>
<dbReference type="InterPro" id="IPR038765">
    <property type="entry name" value="Papain-like_cys_pep_sf"/>
</dbReference>
<name>A0AAD6JFN7_9ROSI</name>
<proteinExistence type="inferred from homology"/>
<evidence type="ECO:0000259" key="5">
    <source>
        <dbReference type="Pfam" id="PF00112"/>
    </source>
</evidence>
<evidence type="ECO:0000313" key="7">
    <source>
        <dbReference type="Proteomes" id="UP001162972"/>
    </source>
</evidence>
<evidence type="ECO:0000313" key="6">
    <source>
        <dbReference type="EMBL" id="KAJ6403230.1"/>
    </source>
</evidence>
<keyword evidence="4" id="KW-0788">Thiol protease</keyword>
<dbReference type="EMBL" id="JAPFFJ010000018">
    <property type="protein sequence ID" value="KAJ6403230.1"/>
    <property type="molecule type" value="Genomic_DNA"/>
</dbReference>
<comment type="caution">
    <text evidence="6">The sequence shown here is derived from an EMBL/GenBank/DDBJ whole genome shotgun (WGS) entry which is preliminary data.</text>
</comment>
<dbReference type="Gene3D" id="3.90.70.10">
    <property type="entry name" value="Cysteine proteinases"/>
    <property type="match status" value="1"/>
</dbReference>
<accession>A0AAD6JFN7</accession>
<dbReference type="PANTHER" id="PTHR12411">
    <property type="entry name" value="CYSTEINE PROTEASE FAMILY C1-RELATED"/>
    <property type="match status" value="1"/>
</dbReference>
<evidence type="ECO:0000256" key="2">
    <source>
        <dbReference type="ARBA" id="ARBA00022670"/>
    </source>
</evidence>
<dbReference type="AlphaFoldDB" id="A0AAD6JFN7"/>
<keyword evidence="3" id="KW-0378">Hydrolase</keyword>
<dbReference type="SUPFAM" id="SSF54001">
    <property type="entry name" value="Cysteine proteinases"/>
    <property type="match status" value="1"/>
</dbReference>
<keyword evidence="2" id="KW-0645">Protease</keyword>
<organism evidence="6 7">
    <name type="scientific">Salix udensis</name>
    <dbReference type="NCBI Taxonomy" id="889485"/>
    <lineage>
        <taxon>Eukaryota</taxon>
        <taxon>Viridiplantae</taxon>
        <taxon>Streptophyta</taxon>
        <taxon>Embryophyta</taxon>
        <taxon>Tracheophyta</taxon>
        <taxon>Spermatophyta</taxon>
        <taxon>Magnoliopsida</taxon>
        <taxon>eudicotyledons</taxon>
        <taxon>Gunneridae</taxon>
        <taxon>Pentapetalae</taxon>
        <taxon>rosids</taxon>
        <taxon>fabids</taxon>
        <taxon>Malpighiales</taxon>
        <taxon>Salicaceae</taxon>
        <taxon>Saliceae</taxon>
        <taxon>Salix</taxon>
    </lineage>
</organism>
<dbReference type="Proteomes" id="UP001162972">
    <property type="component" value="Chromosome 4"/>
</dbReference>
<evidence type="ECO:0000256" key="4">
    <source>
        <dbReference type="ARBA" id="ARBA00022807"/>
    </source>
</evidence>
<sequence length="154" mass="16822">MTIAYRYLIEAGGLQEESSYPYAGKRGECKFDPEKIAIKVANFTKIAVDENQIAANLVHHGPLATIADTNKHFIWENAVGLNAIFMQTYIGGVSCPLICGKKWLNHGVLLVGYGARGYSILRDTCRIGSSRTHGENIGERRDITGFAGDMVCVA</sequence>
<gene>
    <name evidence="6" type="ORF">OIU84_015190</name>
</gene>